<dbReference type="Proteomes" id="UP000254051">
    <property type="component" value="Unassembled WGS sequence"/>
</dbReference>
<dbReference type="InterPro" id="IPR032675">
    <property type="entry name" value="LRR_dom_sf"/>
</dbReference>
<evidence type="ECO:0000256" key="1">
    <source>
        <dbReference type="SAM" id="MobiDB-lite"/>
    </source>
</evidence>
<keyword evidence="4" id="KW-1185">Reference proteome</keyword>
<keyword evidence="2" id="KW-0472">Membrane</keyword>
<feature type="compositionally biased region" description="Low complexity" evidence="1">
    <location>
        <begin position="142"/>
        <end position="180"/>
    </location>
</feature>
<dbReference type="OrthoDB" id="2068263at2"/>
<feature type="transmembrane region" description="Helical" evidence="2">
    <location>
        <begin position="21"/>
        <end position="40"/>
    </location>
</feature>
<evidence type="ECO:0000313" key="3">
    <source>
        <dbReference type="EMBL" id="SUQ15540.1"/>
    </source>
</evidence>
<gene>
    <name evidence="3" type="ORF">SAMN05216529_11385</name>
</gene>
<protein>
    <recommendedName>
        <fullName evidence="5">Leucine rich repeat-containing protein</fullName>
    </recommendedName>
</protein>
<keyword evidence="2" id="KW-0812">Transmembrane</keyword>
<name>A0A315ZU74_9FIRM</name>
<organism evidence="3 4">
    <name type="scientific">Faecalicatena contorta</name>
    <dbReference type="NCBI Taxonomy" id="39482"/>
    <lineage>
        <taxon>Bacteria</taxon>
        <taxon>Bacillati</taxon>
        <taxon>Bacillota</taxon>
        <taxon>Clostridia</taxon>
        <taxon>Lachnospirales</taxon>
        <taxon>Lachnospiraceae</taxon>
        <taxon>Faecalicatena</taxon>
    </lineage>
</organism>
<accession>A0A315ZU74</accession>
<dbReference type="AlphaFoldDB" id="A0A315ZU74"/>
<dbReference type="EMBL" id="UHJJ01000013">
    <property type="protein sequence ID" value="SUQ15540.1"/>
    <property type="molecule type" value="Genomic_DNA"/>
</dbReference>
<evidence type="ECO:0000313" key="4">
    <source>
        <dbReference type="Proteomes" id="UP000254051"/>
    </source>
</evidence>
<reference evidence="4" key="1">
    <citation type="submission" date="2017-07" db="EMBL/GenBank/DDBJ databases">
        <authorList>
            <person name="Varghese N."/>
            <person name="Submissions S."/>
        </authorList>
    </citation>
    <scope>NUCLEOTIDE SEQUENCE [LARGE SCALE GENOMIC DNA]</scope>
    <source>
        <strain evidence="4">NLAE-zl-C134</strain>
    </source>
</reference>
<keyword evidence="2" id="KW-1133">Transmembrane helix</keyword>
<dbReference type="RefSeq" id="WP_146199457.1">
    <property type="nucleotide sequence ID" value="NZ_QGDS01000013.1"/>
</dbReference>
<dbReference type="Gene3D" id="3.80.10.10">
    <property type="entry name" value="Ribonuclease Inhibitor"/>
    <property type="match status" value="1"/>
</dbReference>
<feature type="region of interest" description="Disordered" evidence="1">
    <location>
        <begin position="142"/>
        <end position="203"/>
    </location>
</feature>
<sequence>MEYCGKIVGNQSIRKRGLRMAGVLLSLVFIIGTVYELPALNFMEMDSKYRAEFENRPQKAETFPGTGIHTKDIKDILVKEISEVRTSVKSAEESIKQLSKGEADSLPTSFAAENAVADNIVDESIMDIPVDDSKVEVPVIPPISVIPETPTKPETPTVPNPSTTPDKTETPNETETPDNTGGSGGVKEEEEPGENTGGEEPIVQPEGFLINEGGMIYSYNPEAGLTDENGILKLPSEECTGILASAFVGVGAGICELHIPANITYIETGALNQLTELGCIEVSPDNPAYISEDGVLFDSSMTTILAFPVSRVGNHIVPGSVTRLAEYSFAGSGLAILDMRKCGIVEFGENAFEGTTLQIFAPREYREQYEEMLSGSGVVIR</sequence>
<evidence type="ECO:0000256" key="2">
    <source>
        <dbReference type="SAM" id="Phobius"/>
    </source>
</evidence>
<evidence type="ECO:0008006" key="5">
    <source>
        <dbReference type="Google" id="ProtNLM"/>
    </source>
</evidence>
<proteinExistence type="predicted"/>